<accession>A0A9W4RNL4</accession>
<dbReference type="PANTHER" id="PTHR41813:SF2">
    <property type="entry name" value="REGULATOR PAB1642, PUTATIVE (AFU_ORTHOLOGUE AFUA_3G11955)-RELATED"/>
    <property type="match status" value="1"/>
</dbReference>
<name>A0A9W4RNL4_9PEZI</name>
<dbReference type="SUPFAM" id="SSF48613">
    <property type="entry name" value="Heme oxygenase-like"/>
    <property type="match status" value="1"/>
</dbReference>
<dbReference type="PANTHER" id="PTHR41813">
    <property type="entry name" value="REGULATOR PAB1642, PUTATIVE (AFU_ORTHOLOGUE AFUA_3G11955)-RELATED"/>
    <property type="match status" value="1"/>
</dbReference>
<dbReference type="InterPro" id="IPR053261">
    <property type="entry name" value="Polyketide-peptide_reg"/>
</dbReference>
<evidence type="ECO:0000313" key="2">
    <source>
        <dbReference type="Proteomes" id="UP001152533"/>
    </source>
</evidence>
<evidence type="ECO:0000313" key="1">
    <source>
        <dbReference type="EMBL" id="CAI0644710.1"/>
    </source>
</evidence>
<reference evidence="1" key="1">
    <citation type="submission" date="2022-08" db="EMBL/GenBank/DDBJ databases">
        <authorList>
            <person name="Giroux E."/>
            <person name="Giroux E."/>
        </authorList>
    </citation>
    <scope>NUCLEOTIDE SEQUENCE</scope>
    <source>
        <strain evidence="1">H1091258</strain>
    </source>
</reference>
<keyword evidence="2" id="KW-1185">Reference proteome</keyword>
<dbReference type="AlphaFoldDB" id="A0A9W4RNL4"/>
<proteinExistence type="predicted"/>
<comment type="caution">
    <text evidence="1">The sequence shown here is derived from an EMBL/GenBank/DDBJ whole genome shotgun (WGS) entry which is preliminary data.</text>
</comment>
<dbReference type="EMBL" id="CAMGZC010000185">
    <property type="protein sequence ID" value="CAI0644710.1"/>
    <property type="molecule type" value="Genomic_DNA"/>
</dbReference>
<sequence>MTFTEDLIASDPEGYRLATQSPFLTAAAAGTCPKSHLSYWLSNDRLYIHSYIRGAGRLLSTVHLPDLVPDDLTTPQKLIIWLTDALCNINRELAFFHKTAAEYRLKLNLPAKDGVVEPTAKLEGLHRFEKLFASFETGEEVLPWLEGAVLFYATEKCYLDAWTGVKDALEPGKDGSDDADGGALRNAFIPNWTNDDFWQFVNAMRVTIEHGVAEAVEAGKASEEELKKRALAVWNQVLLAEKEFWPDMTKEYFGEAESKVIKFSV</sequence>
<dbReference type="Gene3D" id="1.20.910.10">
    <property type="entry name" value="Heme oxygenase-like"/>
    <property type="match status" value="1"/>
</dbReference>
<protein>
    <recommendedName>
        <fullName evidence="3">Thiaminase-2/PQQC domain-containing protein</fullName>
    </recommendedName>
</protein>
<evidence type="ECO:0008006" key="3">
    <source>
        <dbReference type="Google" id="ProtNLM"/>
    </source>
</evidence>
<organism evidence="1 2">
    <name type="scientific">Colletotrichum noveboracense</name>
    <dbReference type="NCBI Taxonomy" id="2664923"/>
    <lineage>
        <taxon>Eukaryota</taxon>
        <taxon>Fungi</taxon>
        <taxon>Dikarya</taxon>
        <taxon>Ascomycota</taxon>
        <taxon>Pezizomycotina</taxon>
        <taxon>Sordariomycetes</taxon>
        <taxon>Hypocreomycetidae</taxon>
        <taxon>Glomerellales</taxon>
        <taxon>Glomerellaceae</taxon>
        <taxon>Colletotrichum</taxon>
        <taxon>Colletotrichum gloeosporioides species complex</taxon>
    </lineage>
</organism>
<dbReference type="CDD" id="cd19357">
    <property type="entry name" value="TenA_E_At3g16990-like"/>
    <property type="match status" value="1"/>
</dbReference>
<dbReference type="InterPro" id="IPR016084">
    <property type="entry name" value="Haem_Oase-like_multi-hlx"/>
</dbReference>
<dbReference type="Proteomes" id="UP001152533">
    <property type="component" value="Unassembled WGS sequence"/>
</dbReference>
<dbReference type="OrthoDB" id="37730at2759"/>
<gene>
    <name evidence="1" type="ORF">CGXH109_LOCUS38205</name>
</gene>